<dbReference type="InterPro" id="IPR055225">
    <property type="entry name" value="DNAJC11-like_beta-barrel"/>
</dbReference>
<sequence length="548" mass="60244">MSDGGVHGREKLSEEGVHGRELYARLHVSPDASDEDIKKAYRVYAQVYHPDKYQSHQMQDIATENFQRICEAYEILSDERKRQIYDIYGMEGLVSGLELGPKLNTPEEIKAEFERMKQRQEEEKFAAHVRPSGSWLATLSLPEFLKGGSIMKGMVMSSEVQSHVSRKDTIVLGGNMAVSGDSGGGAATAMFRHQTSSASSMEVVASAGLRSLLGFNTSRHLSLHSTGTMGISVSLKDASVNLENTWTRQLSESSSGNIHLILGADPNIAVGWQRKEERSSAAGELKFGPTVFGAAGHYTHHFSSKSHGRIGGRIGSNALEFEIGGGRRISEYSTIRMLCSLGLEGIFWRFELHRGSQKLIVPVLLTRALNPLVATGALVLPSSIYAFLKVCVIKPYYRKRENQKILEKRQKVSSQVLEARAAASNAQTLLQNVANRKQKKQAERGGLVITEAVYGNLKGHSKSEEETTLGMDNELPLPILDVTIPLNFLVDDLGQLKLHEGIKKSGIMGFCDPCPGEPKQLKVSKVSYTFGDHPYEVVVDDYGGLQLP</sequence>
<evidence type="ECO:0000256" key="2">
    <source>
        <dbReference type="ARBA" id="ARBA00023136"/>
    </source>
</evidence>
<dbReference type="EMBL" id="KY296166">
    <property type="protein sequence ID" value="ATB19895.1"/>
    <property type="molecule type" value="mRNA"/>
</dbReference>
<proteinExistence type="evidence at transcript level"/>
<dbReference type="Pfam" id="PF11875">
    <property type="entry name" value="DnaJ-like_C11_C"/>
    <property type="match status" value="1"/>
</dbReference>
<dbReference type="InterPro" id="IPR018253">
    <property type="entry name" value="DnaJ_domain_CS"/>
</dbReference>
<dbReference type="GO" id="GO:0016020">
    <property type="term" value="C:membrane"/>
    <property type="evidence" value="ECO:0007669"/>
    <property type="project" value="UniProtKB-SubCell"/>
</dbReference>
<feature type="domain" description="J" evidence="4">
    <location>
        <begin position="21"/>
        <end position="89"/>
    </location>
</feature>
<dbReference type="SMART" id="SM00271">
    <property type="entry name" value="DnaJ"/>
    <property type="match status" value="1"/>
</dbReference>
<dbReference type="Gene3D" id="1.10.287.110">
    <property type="entry name" value="DnaJ domain"/>
    <property type="match status" value="1"/>
</dbReference>
<dbReference type="InterPro" id="IPR036869">
    <property type="entry name" value="J_dom_sf"/>
</dbReference>
<dbReference type="PROSITE" id="PS00636">
    <property type="entry name" value="DNAJ_1"/>
    <property type="match status" value="1"/>
</dbReference>
<dbReference type="Pfam" id="PF22774">
    <property type="entry name" value="DNAJC11_beta-barrel"/>
    <property type="match status" value="1"/>
</dbReference>
<accession>A0A3Q8BS21</accession>
<reference evidence="5" key="1">
    <citation type="submission" date="2016-12" db="EMBL/GenBank/DDBJ databases">
        <title>Cupressaceae transcriptome phylogeny.</title>
        <authorList>
            <person name="Mao K."/>
            <person name="Ruhsam M."/>
        </authorList>
    </citation>
    <scope>NUCLEOTIDE SEQUENCE</scope>
</reference>
<dbReference type="PANTHER" id="PTHR44914:SF1">
    <property type="entry name" value="CHAPERONE PROTEIN DNAJ 13"/>
    <property type="match status" value="1"/>
</dbReference>
<keyword evidence="3" id="KW-0143">Chaperone</keyword>
<name>A0A3Q8BS21_THUPL</name>
<dbReference type="InterPro" id="IPR024586">
    <property type="entry name" value="DnaJ-like_C11_C"/>
</dbReference>
<dbReference type="InterPro" id="IPR001623">
    <property type="entry name" value="DnaJ_domain"/>
</dbReference>
<comment type="subcellular location">
    <subcellularLocation>
        <location evidence="1">Membrane</location>
    </subcellularLocation>
</comment>
<dbReference type="CDD" id="cd06257">
    <property type="entry name" value="DnaJ"/>
    <property type="match status" value="1"/>
</dbReference>
<dbReference type="PROSITE" id="PS50076">
    <property type="entry name" value="DNAJ_2"/>
    <property type="match status" value="1"/>
</dbReference>
<organism evidence="5">
    <name type="scientific">Thuja plicata</name>
    <name type="common">Western red-cedar</name>
    <name type="synonym">Giant arborvitae</name>
    <dbReference type="NCBI Taxonomy" id="3316"/>
    <lineage>
        <taxon>Eukaryota</taxon>
        <taxon>Viridiplantae</taxon>
        <taxon>Streptophyta</taxon>
        <taxon>Embryophyta</taxon>
        <taxon>Tracheophyta</taxon>
        <taxon>Spermatophyta</taxon>
        <taxon>Pinopsida</taxon>
        <taxon>Pinidae</taxon>
        <taxon>Conifers II</taxon>
        <taxon>Cupressales</taxon>
        <taxon>Cupressaceae</taxon>
        <taxon>Thuja</taxon>
    </lineage>
</organism>
<dbReference type="SUPFAM" id="SSF46565">
    <property type="entry name" value="Chaperone J-domain"/>
    <property type="match status" value="1"/>
</dbReference>
<dbReference type="AlphaFoldDB" id="A0A3Q8BS21"/>
<evidence type="ECO:0000256" key="1">
    <source>
        <dbReference type="ARBA" id="ARBA00004370"/>
    </source>
</evidence>
<dbReference type="PANTHER" id="PTHR44914">
    <property type="entry name" value="CHAPERONE PROTEIN DNAJ 13"/>
    <property type="match status" value="1"/>
</dbReference>
<protein>
    <submittedName>
        <fullName evidence="5">Putative OWL1</fullName>
    </submittedName>
</protein>
<evidence type="ECO:0000313" key="5">
    <source>
        <dbReference type="EMBL" id="ATB19895.1"/>
    </source>
</evidence>
<dbReference type="InterPro" id="IPR042162">
    <property type="entry name" value="AtJ13"/>
</dbReference>
<dbReference type="PRINTS" id="PR00625">
    <property type="entry name" value="JDOMAIN"/>
</dbReference>
<evidence type="ECO:0000256" key="3">
    <source>
        <dbReference type="ARBA" id="ARBA00023186"/>
    </source>
</evidence>
<evidence type="ECO:0000259" key="4">
    <source>
        <dbReference type="PROSITE" id="PS50076"/>
    </source>
</evidence>
<dbReference type="Pfam" id="PF00226">
    <property type="entry name" value="DnaJ"/>
    <property type="match status" value="1"/>
</dbReference>
<keyword evidence="2" id="KW-0472">Membrane</keyword>